<dbReference type="Proteomes" id="UP000266841">
    <property type="component" value="Unassembled WGS sequence"/>
</dbReference>
<feature type="compositionally biased region" description="Polar residues" evidence="1">
    <location>
        <begin position="448"/>
        <end position="461"/>
    </location>
</feature>
<feature type="compositionally biased region" description="Basic and acidic residues" evidence="1">
    <location>
        <begin position="1"/>
        <end position="29"/>
    </location>
</feature>
<feature type="region of interest" description="Disordered" evidence="1">
    <location>
        <begin position="433"/>
        <end position="501"/>
    </location>
</feature>
<comment type="caution">
    <text evidence="2">The sequence shown here is derived from an EMBL/GenBank/DDBJ whole genome shotgun (WGS) entry which is preliminary data.</text>
</comment>
<name>K0SVQ2_THAOC</name>
<feature type="region of interest" description="Disordered" evidence="1">
    <location>
        <begin position="1"/>
        <end position="32"/>
    </location>
</feature>
<protein>
    <submittedName>
        <fullName evidence="2">Uncharacterized protein</fullName>
    </submittedName>
</protein>
<dbReference type="AlphaFoldDB" id="K0SVQ2"/>
<feature type="region of interest" description="Disordered" evidence="1">
    <location>
        <begin position="100"/>
        <end position="131"/>
    </location>
</feature>
<feature type="non-terminal residue" evidence="2">
    <location>
        <position position="1"/>
    </location>
</feature>
<dbReference type="EMBL" id="AGNL01018986">
    <property type="protein sequence ID" value="EJK62297.1"/>
    <property type="molecule type" value="Genomic_DNA"/>
</dbReference>
<proteinExistence type="predicted"/>
<keyword evidence="3" id="KW-1185">Reference proteome</keyword>
<sequence>QDTQADHQELCRQTEEQGKTEVTERRTDARGTLSSPSELISFVFRLTPIRNRFYKAMYNQSSRVGDECLEQSPANQPTRSNSELLVSQELLRLQREILQGEPPDLGSKQRQRHKSSGRCESPFSEMEDRCRGYVNRPNPSARWLSGAADDLACLQSHQPMYRSFSERAEFRPSVDRNEHRSTMRSFHDDRDLQHHHVFLPTAAKPKRRRLNSNEMMLEMLNDTGVMSPNMARDTSRANGASALAPMHRRMPVESSLRAYDERKYATNQCESMGTRDFSALHSSWQTKFPEPSHAQDQGREDFMFESRIKSRVHPSDGNSNRKFTPTTKAITALSREIKSTEEKKSKVQSGVDSALMTVDRVGNESPCKSDDQIVRFASSIEASQLSQQSIHDWDRKMGLRRAHSKTMRETVRSRMKILTFLKDEGANILALAREGSSRGTGSSDGSNEKASGTEPSAQDAPSPNDLPQLAMEGDEARASGAKSASKKEDENKRRRKKVVDESFINQFRRASLDFVSSILPKGLQRPSPSRSDE</sequence>
<gene>
    <name evidence="2" type="ORF">THAOC_17095</name>
</gene>
<evidence type="ECO:0000256" key="1">
    <source>
        <dbReference type="SAM" id="MobiDB-lite"/>
    </source>
</evidence>
<reference evidence="2 3" key="1">
    <citation type="journal article" date="2012" name="Genome Biol.">
        <title>Genome and low-iron response of an oceanic diatom adapted to chronic iron limitation.</title>
        <authorList>
            <person name="Lommer M."/>
            <person name="Specht M."/>
            <person name="Roy A.S."/>
            <person name="Kraemer L."/>
            <person name="Andreson R."/>
            <person name="Gutowska M.A."/>
            <person name="Wolf J."/>
            <person name="Bergner S.V."/>
            <person name="Schilhabel M.B."/>
            <person name="Klostermeier U.C."/>
            <person name="Beiko R.G."/>
            <person name="Rosenstiel P."/>
            <person name="Hippler M."/>
            <person name="Laroche J."/>
        </authorList>
    </citation>
    <scope>NUCLEOTIDE SEQUENCE [LARGE SCALE GENOMIC DNA]</scope>
    <source>
        <strain evidence="2 3">CCMP1005</strain>
    </source>
</reference>
<organism evidence="2 3">
    <name type="scientific">Thalassiosira oceanica</name>
    <name type="common">Marine diatom</name>
    <dbReference type="NCBI Taxonomy" id="159749"/>
    <lineage>
        <taxon>Eukaryota</taxon>
        <taxon>Sar</taxon>
        <taxon>Stramenopiles</taxon>
        <taxon>Ochrophyta</taxon>
        <taxon>Bacillariophyta</taxon>
        <taxon>Coscinodiscophyceae</taxon>
        <taxon>Thalassiosirophycidae</taxon>
        <taxon>Thalassiosirales</taxon>
        <taxon>Thalassiosiraceae</taxon>
        <taxon>Thalassiosira</taxon>
    </lineage>
</organism>
<dbReference type="OrthoDB" id="47958at2759"/>
<evidence type="ECO:0000313" key="3">
    <source>
        <dbReference type="Proteomes" id="UP000266841"/>
    </source>
</evidence>
<accession>K0SVQ2</accession>
<dbReference type="eggNOG" id="ENOG502T2PC">
    <property type="taxonomic scope" value="Eukaryota"/>
</dbReference>
<evidence type="ECO:0000313" key="2">
    <source>
        <dbReference type="EMBL" id="EJK62297.1"/>
    </source>
</evidence>